<protein>
    <submittedName>
        <fullName evidence="1">Uncharacterized protein</fullName>
    </submittedName>
</protein>
<dbReference type="Proteomes" id="UP000830375">
    <property type="component" value="Unassembled WGS sequence"/>
</dbReference>
<gene>
    <name evidence="1" type="ORF">H4Q32_028399</name>
</gene>
<organism evidence="1 2">
    <name type="scientific">Labeo rohita</name>
    <name type="common">Indian major carp</name>
    <name type="synonym">Cyprinus rohita</name>
    <dbReference type="NCBI Taxonomy" id="84645"/>
    <lineage>
        <taxon>Eukaryota</taxon>
        <taxon>Metazoa</taxon>
        <taxon>Chordata</taxon>
        <taxon>Craniata</taxon>
        <taxon>Vertebrata</taxon>
        <taxon>Euteleostomi</taxon>
        <taxon>Actinopterygii</taxon>
        <taxon>Neopterygii</taxon>
        <taxon>Teleostei</taxon>
        <taxon>Ostariophysi</taxon>
        <taxon>Cypriniformes</taxon>
        <taxon>Cyprinidae</taxon>
        <taxon>Labeoninae</taxon>
        <taxon>Labeonini</taxon>
        <taxon>Labeo</taxon>
    </lineage>
</organism>
<dbReference type="EMBL" id="JACTAM010000074">
    <property type="protein sequence ID" value="KAI2647913.1"/>
    <property type="molecule type" value="Genomic_DNA"/>
</dbReference>
<comment type="caution">
    <text evidence="1">The sequence shown here is derived from an EMBL/GenBank/DDBJ whole genome shotgun (WGS) entry which is preliminary data.</text>
</comment>
<reference evidence="1 2" key="1">
    <citation type="submission" date="2022-01" db="EMBL/GenBank/DDBJ databases">
        <title>A high-quality chromosome-level genome assembly of rohu carp, Labeo rohita.</title>
        <authorList>
            <person name="Arick M.A. II"/>
            <person name="Hsu C.-Y."/>
            <person name="Magbanua Z."/>
            <person name="Pechanova O."/>
            <person name="Grover C."/>
            <person name="Miller E."/>
            <person name="Thrash A."/>
            <person name="Ezzel L."/>
            <person name="Alam S."/>
            <person name="Benzie J."/>
            <person name="Hamilton M."/>
            <person name="Karsi A."/>
            <person name="Lawrence M.L."/>
            <person name="Peterson D.G."/>
        </authorList>
    </citation>
    <scope>NUCLEOTIDE SEQUENCE [LARGE SCALE GENOMIC DNA]</scope>
    <source>
        <strain evidence="2">BAU-BD-2019</strain>
        <tissue evidence="1">Blood</tissue>
    </source>
</reference>
<keyword evidence="2" id="KW-1185">Reference proteome</keyword>
<evidence type="ECO:0000313" key="2">
    <source>
        <dbReference type="Proteomes" id="UP000830375"/>
    </source>
</evidence>
<sequence length="53" mass="6261">MHNAGYTQALHWTDQHNNTYTTLGRFAIMLWYYCTLELMTLQVEPLHQSSSNE</sequence>
<evidence type="ECO:0000313" key="1">
    <source>
        <dbReference type="EMBL" id="KAI2647913.1"/>
    </source>
</evidence>
<name>A0ABQ8LB40_LABRO</name>
<accession>A0ABQ8LB40</accession>
<proteinExistence type="predicted"/>